<dbReference type="SUPFAM" id="SSF161084">
    <property type="entry name" value="MAPEG domain-like"/>
    <property type="match status" value="1"/>
</dbReference>
<gene>
    <name evidence="1" type="ORF">SARC_13398</name>
</gene>
<evidence type="ECO:0000313" key="1">
    <source>
        <dbReference type="EMBL" id="KNC74044.1"/>
    </source>
</evidence>
<dbReference type="InterPro" id="IPR023352">
    <property type="entry name" value="MAPEG-like_dom_sf"/>
</dbReference>
<dbReference type="Gene3D" id="1.20.120.550">
    <property type="entry name" value="Membrane associated eicosanoid/glutathione metabolism-like domain"/>
    <property type="match status" value="1"/>
</dbReference>
<dbReference type="OrthoDB" id="410651at2759"/>
<feature type="non-terminal residue" evidence="1">
    <location>
        <position position="83"/>
    </location>
</feature>
<reference evidence="1 2" key="1">
    <citation type="submission" date="2011-02" db="EMBL/GenBank/DDBJ databases">
        <title>The Genome Sequence of Sphaeroforma arctica JP610.</title>
        <authorList>
            <consortium name="The Broad Institute Genome Sequencing Platform"/>
            <person name="Russ C."/>
            <person name="Cuomo C."/>
            <person name="Young S.K."/>
            <person name="Zeng Q."/>
            <person name="Gargeya S."/>
            <person name="Alvarado L."/>
            <person name="Berlin A."/>
            <person name="Chapman S.B."/>
            <person name="Chen Z."/>
            <person name="Freedman E."/>
            <person name="Gellesch M."/>
            <person name="Goldberg J."/>
            <person name="Griggs A."/>
            <person name="Gujja S."/>
            <person name="Heilman E."/>
            <person name="Heiman D."/>
            <person name="Howarth C."/>
            <person name="Mehta T."/>
            <person name="Neiman D."/>
            <person name="Pearson M."/>
            <person name="Roberts A."/>
            <person name="Saif S."/>
            <person name="Shea T."/>
            <person name="Shenoy N."/>
            <person name="Sisk P."/>
            <person name="Stolte C."/>
            <person name="Sykes S."/>
            <person name="White J."/>
            <person name="Yandava C."/>
            <person name="Burger G."/>
            <person name="Gray M.W."/>
            <person name="Holland P.W.H."/>
            <person name="King N."/>
            <person name="Lang F.B.F."/>
            <person name="Roger A.J."/>
            <person name="Ruiz-Trillo I."/>
            <person name="Haas B."/>
            <person name="Nusbaum C."/>
            <person name="Birren B."/>
        </authorList>
    </citation>
    <scope>NUCLEOTIDE SEQUENCE [LARGE SCALE GENOMIC DNA]</scope>
    <source>
        <strain evidence="1 2">JP610</strain>
    </source>
</reference>
<sequence length="83" mass="9343">MCTTAILYTQEFLKENFPAEVKEHGVVMGYPDMGSGKLSQKLDFASWYSFNNAQRTHYNYLESITAVSTLTLISGFFYPAATV</sequence>
<dbReference type="EMBL" id="KQ244834">
    <property type="protein sequence ID" value="KNC74044.1"/>
    <property type="molecule type" value="Genomic_DNA"/>
</dbReference>
<keyword evidence="2" id="KW-1185">Reference proteome</keyword>
<accession>A0A0L0FBD5</accession>
<organism evidence="1 2">
    <name type="scientific">Sphaeroforma arctica JP610</name>
    <dbReference type="NCBI Taxonomy" id="667725"/>
    <lineage>
        <taxon>Eukaryota</taxon>
        <taxon>Ichthyosporea</taxon>
        <taxon>Ichthyophonida</taxon>
        <taxon>Sphaeroforma</taxon>
    </lineage>
</organism>
<name>A0A0L0FBD5_9EUKA</name>
<evidence type="ECO:0000313" key="2">
    <source>
        <dbReference type="Proteomes" id="UP000054560"/>
    </source>
</evidence>
<dbReference type="GeneID" id="25913902"/>
<proteinExistence type="predicted"/>
<dbReference type="RefSeq" id="XP_014147946.1">
    <property type="nucleotide sequence ID" value="XM_014292471.1"/>
</dbReference>
<dbReference type="Proteomes" id="UP000054560">
    <property type="component" value="Unassembled WGS sequence"/>
</dbReference>
<dbReference type="AlphaFoldDB" id="A0A0L0FBD5"/>
<protein>
    <submittedName>
        <fullName evidence="1">Uncharacterized protein</fullName>
    </submittedName>
</protein>